<dbReference type="OrthoDB" id="2746358at2"/>
<sequence length="465" mass="49725">MTELDLILQAPHEADIRSLLSMGAGVETAGYLLFGLADIAADPWSGRPRRRFVSHAFRSIPAAHAVSASAVHVTWSTDGFMRLLGDAVNEGLIPAIVHTHPGGPAAFSGQDDRNEAELARTASLKGAPGLISLLINGEGLIAARYWAGRDRHEPISRILHAGSRITITETAGPGVSPDFLDRQIRLFGDRANATIANLRCGVAGGGGTGSAVLPLLMRHGVRNAILFEKDAADHSNLNRLHGARRTDADVGAPKAEIHQRTVREADLGMNLVTLNAFAGDPESWDALKACDVIFSCTDDHAGRLFLNRFSRFYGIPVIDVGLAMQRRTDGGFDLFARVSTLVAGHACLVCGNNVNPRRAREETLMRRDPDAYEALKKEAYVLGEGEPAPAVAAFTTEAGCLAIGELLAAVTGFHGDSGMRPVRIRRFHACDDRFPAIAKSPECPACEATSTLGRGDCDPFLDMVT</sequence>
<dbReference type="SUPFAM" id="SSF69572">
    <property type="entry name" value="Activating enzymes of the ubiquitin-like proteins"/>
    <property type="match status" value="1"/>
</dbReference>
<dbReference type="AlphaFoldDB" id="A0A2S7K046"/>
<dbReference type="Pfam" id="PF00899">
    <property type="entry name" value="ThiF"/>
    <property type="match status" value="1"/>
</dbReference>
<dbReference type="EMBL" id="PJCH01000016">
    <property type="protein sequence ID" value="PQA85879.1"/>
    <property type="molecule type" value="Genomic_DNA"/>
</dbReference>
<keyword evidence="3" id="KW-0378">Hydrolase</keyword>
<dbReference type="PANTHER" id="PTHR43267">
    <property type="entry name" value="TRNA THREONYLCARBAMOYLADENOSINE DEHYDRATASE"/>
    <property type="match status" value="1"/>
</dbReference>
<evidence type="ECO:0000256" key="5">
    <source>
        <dbReference type="ARBA" id="ARBA00023049"/>
    </source>
</evidence>
<evidence type="ECO:0000259" key="7">
    <source>
        <dbReference type="Pfam" id="PF14464"/>
    </source>
</evidence>
<protein>
    <submittedName>
        <fullName evidence="8">Thiamine biosynthesis protein ThiF</fullName>
    </submittedName>
</protein>
<reference evidence="8 9" key="1">
    <citation type="submission" date="2017-12" db="EMBL/GenBank/DDBJ databases">
        <authorList>
            <person name="Hurst M.R.H."/>
        </authorList>
    </citation>
    <scope>NUCLEOTIDE SEQUENCE [LARGE SCALE GENOMIC DNA]</scope>
    <source>
        <strain evidence="8 9">SY-3-19</strain>
    </source>
</reference>
<dbReference type="InterPro" id="IPR000594">
    <property type="entry name" value="ThiF_NAD_FAD-bd"/>
</dbReference>
<organism evidence="8 9">
    <name type="scientific">Hyphococcus luteus</name>
    <dbReference type="NCBI Taxonomy" id="2058213"/>
    <lineage>
        <taxon>Bacteria</taxon>
        <taxon>Pseudomonadati</taxon>
        <taxon>Pseudomonadota</taxon>
        <taxon>Alphaproteobacteria</taxon>
        <taxon>Parvularculales</taxon>
        <taxon>Parvularculaceae</taxon>
        <taxon>Hyphococcus</taxon>
    </lineage>
</organism>
<dbReference type="InterPro" id="IPR045886">
    <property type="entry name" value="ThiF/MoeB/HesA"/>
</dbReference>
<evidence type="ECO:0000256" key="1">
    <source>
        <dbReference type="ARBA" id="ARBA00022670"/>
    </source>
</evidence>
<dbReference type="GO" id="GO:0008237">
    <property type="term" value="F:metallopeptidase activity"/>
    <property type="evidence" value="ECO:0007669"/>
    <property type="project" value="UniProtKB-KW"/>
</dbReference>
<dbReference type="InterPro" id="IPR035985">
    <property type="entry name" value="Ubiquitin-activating_enz"/>
</dbReference>
<proteinExistence type="predicted"/>
<keyword evidence="1" id="KW-0645">Protease</keyword>
<dbReference type="PANTHER" id="PTHR43267:SF1">
    <property type="entry name" value="TRNA THREONYLCARBAMOYLADENOSINE DEHYDRATASE"/>
    <property type="match status" value="1"/>
</dbReference>
<feature type="domain" description="JAB" evidence="7">
    <location>
        <begin position="11"/>
        <end position="130"/>
    </location>
</feature>
<dbReference type="GO" id="GO:0008641">
    <property type="term" value="F:ubiquitin-like modifier activating enzyme activity"/>
    <property type="evidence" value="ECO:0007669"/>
    <property type="project" value="InterPro"/>
</dbReference>
<evidence type="ECO:0000313" key="8">
    <source>
        <dbReference type="EMBL" id="PQA85879.1"/>
    </source>
</evidence>
<evidence type="ECO:0000256" key="2">
    <source>
        <dbReference type="ARBA" id="ARBA00022723"/>
    </source>
</evidence>
<dbReference type="Gene3D" id="3.40.50.720">
    <property type="entry name" value="NAD(P)-binding Rossmann-like Domain"/>
    <property type="match status" value="1"/>
</dbReference>
<accession>A0A2S7K046</accession>
<dbReference type="GO" id="GO:0046872">
    <property type="term" value="F:metal ion binding"/>
    <property type="evidence" value="ECO:0007669"/>
    <property type="project" value="UniProtKB-KW"/>
</dbReference>
<keyword evidence="2" id="KW-0479">Metal-binding</keyword>
<dbReference type="InterPro" id="IPR028090">
    <property type="entry name" value="JAB_dom_prok"/>
</dbReference>
<gene>
    <name evidence="8" type="ORF">CW354_20325</name>
</gene>
<evidence type="ECO:0000256" key="3">
    <source>
        <dbReference type="ARBA" id="ARBA00022801"/>
    </source>
</evidence>
<comment type="caution">
    <text evidence="8">The sequence shown here is derived from an EMBL/GenBank/DDBJ whole genome shotgun (WGS) entry which is preliminary data.</text>
</comment>
<keyword evidence="5" id="KW-0482">Metalloprotease</keyword>
<evidence type="ECO:0000256" key="4">
    <source>
        <dbReference type="ARBA" id="ARBA00022833"/>
    </source>
</evidence>
<evidence type="ECO:0000259" key="6">
    <source>
        <dbReference type="Pfam" id="PF00899"/>
    </source>
</evidence>
<dbReference type="Pfam" id="PF14464">
    <property type="entry name" value="Prok-JAB"/>
    <property type="match status" value="1"/>
</dbReference>
<dbReference type="GO" id="GO:0006508">
    <property type="term" value="P:proteolysis"/>
    <property type="evidence" value="ECO:0007669"/>
    <property type="project" value="UniProtKB-KW"/>
</dbReference>
<dbReference type="CDD" id="cd01483">
    <property type="entry name" value="E1_enzyme_family"/>
    <property type="match status" value="1"/>
</dbReference>
<dbReference type="GO" id="GO:0061504">
    <property type="term" value="P:cyclic threonylcarbamoyladenosine biosynthetic process"/>
    <property type="evidence" value="ECO:0007669"/>
    <property type="project" value="TreeGrafter"/>
</dbReference>
<keyword evidence="9" id="KW-1185">Reference proteome</keyword>
<keyword evidence="4" id="KW-0862">Zinc</keyword>
<feature type="domain" description="THIF-type NAD/FAD binding fold" evidence="6">
    <location>
        <begin position="181"/>
        <end position="444"/>
    </location>
</feature>
<evidence type="ECO:0000313" key="9">
    <source>
        <dbReference type="Proteomes" id="UP000239504"/>
    </source>
</evidence>
<dbReference type="Proteomes" id="UP000239504">
    <property type="component" value="Unassembled WGS sequence"/>
</dbReference>
<dbReference type="GO" id="GO:0061503">
    <property type="term" value="F:tRNA threonylcarbamoyladenosine dehydratase"/>
    <property type="evidence" value="ECO:0007669"/>
    <property type="project" value="TreeGrafter"/>
</dbReference>
<dbReference type="RefSeq" id="WP_104831932.1">
    <property type="nucleotide sequence ID" value="NZ_PJCH01000016.1"/>
</dbReference>
<name>A0A2S7K046_9PROT</name>